<keyword evidence="2" id="KW-0808">Transferase</keyword>
<gene>
    <name evidence="2" type="primary">Pak3_14</name>
    <name evidence="2" type="ORF">ACRARU_R06760</name>
</gene>
<dbReference type="GO" id="GO:0050770">
    <property type="term" value="P:regulation of axonogenesis"/>
    <property type="evidence" value="ECO:0007669"/>
    <property type="project" value="TreeGrafter"/>
</dbReference>
<comment type="caution">
    <text evidence="2">The sequence shown here is derived from an EMBL/GenBank/DDBJ whole genome shotgun (WGS) entry which is preliminary data.</text>
</comment>
<evidence type="ECO:0000313" key="3">
    <source>
        <dbReference type="Proteomes" id="UP000549775"/>
    </source>
</evidence>
<dbReference type="PANTHER" id="PTHR48015">
    <property type="entry name" value="SERINE/THREONINE-PROTEIN KINASE TAO"/>
    <property type="match status" value="1"/>
</dbReference>
<dbReference type="Proteomes" id="UP000549775">
    <property type="component" value="Unassembled WGS sequence"/>
</dbReference>
<keyword evidence="2" id="KW-0418">Kinase</keyword>
<dbReference type="PROSITE" id="PS00108">
    <property type="entry name" value="PROTEIN_KINASE_ST"/>
    <property type="match status" value="1"/>
</dbReference>
<reference evidence="2 3" key="1">
    <citation type="submission" date="2019-09" db="EMBL/GenBank/DDBJ databases">
        <title>Bird 10,000 Genomes (B10K) Project - Family phase.</title>
        <authorList>
            <person name="Zhang G."/>
        </authorList>
    </citation>
    <scope>NUCLEOTIDE SEQUENCE [LARGE SCALE GENOMIC DNA]</scope>
    <source>
        <strain evidence="2">OUT-0054</strain>
        <tissue evidence="2">Blood</tissue>
    </source>
</reference>
<evidence type="ECO:0000313" key="2">
    <source>
        <dbReference type="EMBL" id="NWZ74312.1"/>
    </source>
</evidence>
<dbReference type="InterPro" id="IPR011009">
    <property type="entry name" value="Kinase-like_dom_sf"/>
</dbReference>
<evidence type="ECO:0000259" key="1">
    <source>
        <dbReference type="PROSITE" id="PS50011"/>
    </source>
</evidence>
<dbReference type="GO" id="GO:0005524">
    <property type="term" value="F:ATP binding"/>
    <property type="evidence" value="ECO:0007669"/>
    <property type="project" value="InterPro"/>
</dbReference>
<dbReference type="GO" id="GO:0032956">
    <property type="term" value="P:regulation of actin cytoskeleton organization"/>
    <property type="evidence" value="ECO:0007669"/>
    <property type="project" value="TreeGrafter"/>
</dbReference>
<dbReference type="Gene3D" id="1.10.510.10">
    <property type="entry name" value="Transferase(Phosphotransferase) domain 1"/>
    <property type="match status" value="1"/>
</dbReference>
<dbReference type="GO" id="GO:0043408">
    <property type="term" value="P:regulation of MAPK cascade"/>
    <property type="evidence" value="ECO:0007669"/>
    <property type="project" value="TreeGrafter"/>
</dbReference>
<accession>A0A7K7Q340</accession>
<dbReference type="SUPFAM" id="SSF56112">
    <property type="entry name" value="Protein kinase-like (PK-like)"/>
    <property type="match status" value="1"/>
</dbReference>
<dbReference type="AlphaFoldDB" id="A0A7K7Q340"/>
<protein>
    <submittedName>
        <fullName evidence="2">PAK3 kinase</fullName>
    </submittedName>
</protein>
<feature type="domain" description="Protein kinase" evidence="1">
    <location>
        <begin position="1"/>
        <end position="104"/>
    </location>
</feature>
<dbReference type="PANTHER" id="PTHR48015:SF30">
    <property type="entry name" value="SERINE_THREONINE-PROTEIN KINASE PAK 3"/>
    <property type="match status" value="1"/>
</dbReference>
<sequence>LRGLDFLHPHHVIHKDVKSRNILLRTDCSVKLGHWLSLCVVFSTADFGLFAQLPPEQSIWSSMTTTSGWMAPEVVPGQPYGPKVNISSLGIMGIEMVGEVPHWK</sequence>
<organism evidence="2 3">
    <name type="scientific">Acrocephalus arundinaceus</name>
    <name type="common">Great reed-warbler</name>
    <dbReference type="NCBI Taxonomy" id="39621"/>
    <lineage>
        <taxon>Eukaryota</taxon>
        <taxon>Metazoa</taxon>
        <taxon>Chordata</taxon>
        <taxon>Craniata</taxon>
        <taxon>Vertebrata</taxon>
        <taxon>Euteleostomi</taxon>
        <taxon>Archelosauria</taxon>
        <taxon>Archosauria</taxon>
        <taxon>Dinosauria</taxon>
        <taxon>Saurischia</taxon>
        <taxon>Theropoda</taxon>
        <taxon>Coelurosauria</taxon>
        <taxon>Aves</taxon>
        <taxon>Neognathae</taxon>
        <taxon>Neoaves</taxon>
        <taxon>Telluraves</taxon>
        <taxon>Australaves</taxon>
        <taxon>Passeriformes</taxon>
        <taxon>Sylvioidea</taxon>
        <taxon>Sylviidae</taxon>
        <taxon>Acrocephalinae</taxon>
        <taxon>Acrocephalus</taxon>
    </lineage>
</organism>
<dbReference type="EMBL" id="VZST01017999">
    <property type="protein sequence ID" value="NWZ74312.1"/>
    <property type="molecule type" value="Genomic_DNA"/>
</dbReference>
<dbReference type="InterPro" id="IPR050285">
    <property type="entry name" value="STE20_Ser/Thr_kinase"/>
</dbReference>
<dbReference type="InterPro" id="IPR008271">
    <property type="entry name" value="Ser/Thr_kinase_AS"/>
</dbReference>
<name>A0A7K7Q340_ACRAR</name>
<dbReference type="InterPro" id="IPR000719">
    <property type="entry name" value="Prot_kinase_dom"/>
</dbReference>
<dbReference type="OrthoDB" id="2914378at2759"/>
<proteinExistence type="predicted"/>
<dbReference type="GO" id="GO:0004674">
    <property type="term" value="F:protein serine/threonine kinase activity"/>
    <property type="evidence" value="ECO:0007669"/>
    <property type="project" value="TreeGrafter"/>
</dbReference>
<dbReference type="PROSITE" id="PS50011">
    <property type="entry name" value="PROTEIN_KINASE_DOM"/>
    <property type="match status" value="1"/>
</dbReference>
<dbReference type="GO" id="GO:0035556">
    <property type="term" value="P:intracellular signal transduction"/>
    <property type="evidence" value="ECO:0007669"/>
    <property type="project" value="TreeGrafter"/>
</dbReference>
<dbReference type="Pfam" id="PF00069">
    <property type="entry name" value="Pkinase"/>
    <property type="match status" value="1"/>
</dbReference>
<keyword evidence="3" id="KW-1185">Reference proteome</keyword>
<dbReference type="GO" id="GO:0005737">
    <property type="term" value="C:cytoplasm"/>
    <property type="evidence" value="ECO:0007669"/>
    <property type="project" value="TreeGrafter"/>
</dbReference>
<feature type="non-terminal residue" evidence="2">
    <location>
        <position position="104"/>
    </location>
</feature>
<feature type="non-terminal residue" evidence="2">
    <location>
        <position position="1"/>
    </location>
</feature>